<dbReference type="CDD" id="cd00609">
    <property type="entry name" value="AAT_like"/>
    <property type="match status" value="1"/>
</dbReference>
<accession>A0A0R1WCE2</accession>
<evidence type="ECO:0000256" key="1">
    <source>
        <dbReference type="ARBA" id="ARBA00001933"/>
    </source>
</evidence>
<dbReference type="EMBL" id="AZGF01000013">
    <property type="protein sequence ID" value="KRM11868.1"/>
    <property type="molecule type" value="Genomic_DNA"/>
</dbReference>
<dbReference type="GO" id="GO:0008483">
    <property type="term" value="F:transaminase activity"/>
    <property type="evidence" value="ECO:0007669"/>
    <property type="project" value="UniProtKB-KW"/>
</dbReference>
<dbReference type="Proteomes" id="UP000051820">
    <property type="component" value="Unassembled WGS sequence"/>
</dbReference>
<dbReference type="PANTHER" id="PTHR46383:SF1">
    <property type="entry name" value="ASPARTATE AMINOTRANSFERASE"/>
    <property type="match status" value="1"/>
</dbReference>
<dbReference type="Pfam" id="PF00155">
    <property type="entry name" value="Aminotran_1_2"/>
    <property type="match status" value="1"/>
</dbReference>
<dbReference type="InterPro" id="IPR015421">
    <property type="entry name" value="PyrdxlP-dep_Trfase_major"/>
</dbReference>
<dbReference type="Gene3D" id="3.40.640.10">
    <property type="entry name" value="Type I PLP-dependent aspartate aminotransferase-like (Major domain)"/>
    <property type="match status" value="1"/>
</dbReference>
<sequence length="399" mass="43527">MSISKDVAKVQPSATLAMSSKTKAMIKKGVDVINLSIGEPDFTTPEQIKQAAIDAIKSGKASFYTPAGGLPELKQAVCDRIKLEDGVEYNPNQVIVTDGAKFSLFLIFQVILNEGEDVLLPEPFWVSYAEQVHLAGGNAIAVKTTGKDHKVTVADLDRSITPSTQALVINSPQNPSGLVYEADELEAIGNWAVKHDILIIADDIYSNLIFNGHKFTSIVTLGDEIKKHTLLVSGVSKTYSMTGWRIGYVLGDEKIIKIMNTVASHATGNPAAVSQYAAIEALTNDQSDAKKMRQAFEDRLNIFYPKIANLPGFDLPTKPQGAFYLFPNVKKAVSLCGFNNTEEFVNALLEEAHVAVVSGKAFSQPDNIRFSYANSKENLLEAYDRIVKFLNNHGVTVNE</sequence>
<reference evidence="8 9" key="1">
    <citation type="journal article" date="2015" name="Genome Announc.">
        <title>Expanding the biotechnology potential of lactobacilli through comparative genomics of 213 strains and associated genera.</title>
        <authorList>
            <person name="Sun Z."/>
            <person name="Harris H.M."/>
            <person name="McCann A."/>
            <person name="Guo C."/>
            <person name="Argimon S."/>
            <person name="Zhang W."/>
            <person name="Yang X."/>
            <person name="Jeffery I.B."/>
            <person name="Cooney J.C."/>
            <person name="Kagawa T.F."/>
            <person name="Liu W."/>
            <person name="Song Y."/>
            <person name="Salvetti E."/>
            <person name="Wrobel A."/>
            <person name="Rasinkangas P."/>
            <person name="Parkhill J."/>
            <person name="Rea M.C."/>
            <person name="O'Sullivan O."/>
            <person name="Ritari J."/>
            <person name="Douillard F.P."/>
            <person name="Paul Ross R."/>
            <person name="Yang R."/>
            <person name="Briner A.E."/>
            <person name="Felis G.E."/>
            <person name="de Vos W.M."/>
            <person name="Barrangou R."/>
            <person name="Klaenhammer T.R."/>
            <person name="Caufield P.W."/>
            <person name="Cui Y."/>
            <person name="Zhang H."/>
            <person name="O'Toole P.W."/>
        </authorList>
    </citation>
    <scope>NUCLEOTIDE SEQUENCE [LARGE SCALE GENOMIC DNA]</scope>
    <source>
        <strain evidence="8 9">DSM 5007</strain>
    </source>
</reference>
<keyword evidence="4 6" id="KW-0808">Transferase</keyword>
<dbReference type="Gene3D" id="3.90.1150.10">
    <property type="entry name" value="Aspartate Aminotransferase, domain 1"/>
    <property type="match status" value="1"/>
</dbReference>
<dbReference type="PRINTS" id="PR00753">
    <property type="entry name" value="ACCSYNTHASE"/>
</dbReference>
<dbReference type="SUPFAM" id="SSF53383">
    <property type="entry name" value="PLP-dependent transferases"/>
    <property type="match status" value="1"/>
</dbReference>
<dbReference type="PATRIC" id="fig|1423807.3.peg.413"/>
<evidence type="ECO:0000256" key="2">
    <source>
        <dbReference type="ARBA" id="ARBA00007441"/>
    </source>
</evidence>
<comment type="similarity">
    <text evidence="2 6">Belongs to the class-I pyridoxal-phosphate-dependent aminotransferase family.</text>
</comment>
<dbReference type="GO" id="GO:0006520">
    <property type="term" value="P:amino acid metabolic process"/>
    <property type="evidence" value="ECO:0007669"/>
    <property type="project" value="InterPro"/>
</dbReference>
<dbReference type="RefSeq" id="WP_010622741.1">
    <property type="nucleotide sequence ID" value="NZ_AZGF01000013.1"/>
</dbReference>
<evidence type="ECO:0000259" key="7">
    <source>
        <dbReference type="Pfam" id="PF00155"/>
    </source>
</evidence>
<dbReference type="AlphaFoldDB" id="A0A0R1WCE2"/>
<protein>
    <recommendedName>
        <fullName evidence="6">Aminotransferase</fullName>
        <ecNumber evidence="6">2.6.1.-</ecNumber>
    </recommendedName>
</protein>
<keyword evidence="5" id="KW-0663">Pyridoxal phosphate</keyword>
<dbReference type="InterPro" id="IPR004839">
    <property type="entry name" value="Aminotransferase_I/II_large"/>
</dbReference>
<dbReference type="OrthoDB" id="9802328at2"/>
<keyword evidence="3 6" id="KW-0032">Aminotransferase</keyword>
<dbReference type="InterPro" id="IPR050596">
    <property type="entry name" value="AspAT/PAT-like"/>
</dbReference>
<comment type="cofactor">
    <cofactor evidence="1 6">
        <name>pyridoxal 5'-phosphate</name>
        <dbReference type="ChEBI" id="CHEBI:597326"/>
    </cofactor>
</comment>
<evidence type="ECO:0000256" key="4">
    <source>
        <dbReference type="ARBA" id="ARBA00022679"/>
    </source>
</evidence>
<keyword evidence="9" id="KW-1185">Reference proteome</keyword>
<dbReference type="eggNOG" id="COG0436">
    <property type="taxonomic scope" value="Bacteria"/>
</dbReference>
<dbReference type="GO" id="GO:0030170">
    <property type="term" value="F:pyridoxal phosphate binding"/>
    <property type="evidence" value="ECO:0007669"/>
    <property type="project" value="InterPro"/>
</dbReference>
<dbReference type="InterPro" id="IPR015422">
    <property type="entry name" value="PyrdxlP-dep_Trfase_small"/>
</dbReference>
<proteinExistence type="inferred from homology"/>
<evidence type="ECO:0000256" key="3">
    <source>
        <dbReference type="ARBA" id="ARBA00022576"/>
    </source>
</evidence>
<organism evidence="8 9">
    <name type="scientific">Paucilactobacillus suebicus DSM 5007 = KCTC 3549</name>
    <dbReference type="NCBI Taxonomy" id="1423807"/>
    <lineage>
        <taxon>Bacteria</taxon>
        <taxon>Bacillati</taxon>
        <taxon>Bacillota</taxon>
        <taxon>Bacilli</taxon>
        <taxon>Lactobacillales</taxon>
        <taxon>Lactobacillaceae</taxon>
        <taxon>Paucilactobacillus</taxon>
    </lineage>
</organism>
<evidence type="ECO:0000256" key="5">
    <source>
        <dbReference type="ARBA" id="ARBA00022898"/>
    </source>
</evidence>
<gene>
    <name evidence="8" type="ORF">FD16_GL000407</name>
</gene>
<dbReference type="PANTHER" id="PTHR46383">
    <property type="entry name" value="ASPARTATE AMINOTRANSFERASE"/>
    <property type="match status" value="1"/>
</dbReference>
<dbReference type="EC" id="2.6.1.-" evidence="6"/>
<dbReference type="InterPro" id="IPR004838">
    <property type="entry name" value="NHTrfase_class1_PyrdxlP-BS"/>
</dbReference>
<evidence type="ECO:0000313" key="9">
    <source>
        <dbReference type="Proteomes" id="UP000051820"/>
    </source>
</evidence>
<evidence type="ECO:0000256" key="6">
    <source>
        <dbReference type="RuleBase" id="RU000481"/>
    </source>
</evidence>
<name>A0A0R1WCE2_9LACO</name>
<comment type="caution">
    <text evidence="8">The sequence shown here is derived from an EMBL/GenBank/DDBJ whole genome shotgun (WGS) entry which is preliminary data.</text>
</comment>
<dbReference type="PROSITE" id="PS00105">
    <property type="entry name" value="AA_TRANSFER_CLASS_1"/>
    <property type="match status" value="1"/>
</dbReference>
<feature type="domain" description="Aminotransferase class I/classII large" evidence="7">
    <location>
        <begin position="31"/>
        <end position="386"/>
    </location>
</feature>
<evidence type="ECO:0000313" key="8">
    <source>
        <dbReference type="EMBL" id="KRM11868.1"/>
    </source>
</evidence>
<dbReference type="InterPro" id="IPR015424">
    <property type="entry name" value="PyrdxlP-dep_Trfase"/>
</dbReference>
<dbReference type="FunFam" id="3.40.640.10:FF:000033">
    <property type="entry name" value="Aspartate aminotransferase"/>
    <property type="match status" value="1"/>
</dbReference>
<dbReference type="STRING" id="1423807.FD16_GL000407"/>